<sequence length="39" mass="4155">MSFWGVGPPTGECYGNLEAGRIINNARPAVGECFGQFAH</sequence>
<reference evidence="1" key="1">
    <citation type="submission" date="2013-05" db="EMBL/GenBank/DDBJ databases">
        <title>Genome assembly of Cystobacter fuscus DSM 2262.</title>
        <authorList>
            <person name="Sharma G."/>
            <person name="Khatri I."/>
            <person name="Kaur C."/>
            <person name="Mayilraj S."/>
            <person name="Subramanian S."/>
        </authorList>
    </citation>
    <scope>NUCLEOTIDE SEQUENCE [LARGE SCALE GENOMIC DNA]</scope>
    <source>
        <strain evidence="1">DSM 2262</strain>
    </source>
</reference>
<name>S9Q5Q9_CYSF2</name>
<gene>
    <name evidence="1" type="ORF">D187_007976</name>
</gene>
<protein>
    <submittedName>
        <fullName evidence="1">Uncharacterized protein</fullName>
    </submittedName>
</protein>
<organism evidence="1 2">
    <name type="scientific">Cystobacter fuscus (strain ATCC 25194 / DSM 2262 / NBRC 100088 / M29)</name>
    <dbReference type="NCBI Taxonomy" id="1242864"/>
    <lineage>
        <taxon>Bacteria</taxon>
        <taxon>Pseudomonadati</taxon>
        <taxon>Myxococcota</taxon>
        <taxon>Myxococcia</taxon>
        <taxon>Myxococcales</taxon>
        <taxon>Cystobacterineae</taxon>
        <taxon>Archangiaceae</taxon>
        <taxon>Cystobacter</taxon>
    </lineage>
</organism>
<evidence type="ECO:0000313" key="2">
    <source>
        <dbReference type="Proteomes" id="UP000011682"/>
    </source>
</evidence>
<proteinExistence type="predicted"/>
<dbReference type="Proteomes" id="UP000011682">
    <property type="component" value="Unassembled WGS sequence"/>
</dbReference>
<accession>S9Q5Q9</accession>
<comment type="caution">
    <text evidence="1">The sequence shown here is derived from an EMBL/GenBank/DDBJ whole genome shotgun (WGS) entry which is preliminary data.</text>
</comment>
<dbReference type="AlphaFoldDB" id="S9Q5Q9"/>
<dbReference type="EMBL" id="ANAH02000066">
    <property type="protein sequence ID" value="EPX56634.1"/>
    <property type="molecule type" value="Genomic_DNA"/>
</dbReference>
<keyword evidence="2" id="KW-1185">Reference proteome</keyword>
<evidence type="ECO:0000313" key="1">
    <source>
        <dbReference type="EMBL" id="EPX56634.1"/>
    </source>
</evidence>